<sequence length="702" mass="79325">MNSGLDLSRRNPQEDFELIQRIGSGTYGDVYKARNVNTGELAAIKVIKLEPGEDFAVVQQEILMMKDCKHSNIVAYFGSYLRRDKLWISMEYCGGGSLQDIYHVTGPLSESQIAYMSRETLQGLHYLHNKGKMHRDIKGANILLTDNGYIKLADFGVSAQISATLAKRKSFIGTPYWMAPEVAAVERKGGYNQLCDIWAVGITAIELAELQPPMFELHPMRALFLMTKSNFQPPKLKDKVKWTSNFHHFVKVALTKNPKKRPTADKLLQHPFVSQPLSRTLAIELLDKASNPDHTAYSDLEDDEPEPEITYACLLLSVDQVKFDPPLRKETEPHHEPVSTTMCALKPICNGLPPTPKVHMGACFSKVFNGCPLKIHCAASWINPDTRDEYLLFGAEEGIYTLNLNELHETSMEQLFPRRCTWLYVMNNCLMSISGRASQIYCHNLSGLFEHARQMQKLPVAIPTHKLPDKIIPRKFAVSIKIPDTKGCQKCCVVRNPYTGHKYLCGAFQSSVILLEWVDSMQRFMLIKSIDLTLPCPLEVFEMLVVPEHQYPLVCLAVSKGSEHDQVVTFGTVDPNLTTPSFTEPNTPQTCVIHVTQLERDTILVCLDRCIKMVNLQGRLKSSRKLSSELTFNFQIESIVCLQDSVLAFWRHGMQGRSFKSNEVTVTVCFFSFRTVILESRPTDNPTAHSNLYILAGHENSY</sequence>
<dbReference type="GeneTree" id="ENSGT00940000155483"/>
<name>A0AAY4E7T3_9TELE</name>
<comment type="similarity">
    <text evidence="2">Belongs to the protein kinase superfamily. STE Ser/Thr protein kinase family. STE20 subfamily.</text>
</comment>
<gene>
    <name evidence="15" type="primary">map4k3b</name>
</gene>
<dbReference type="AlphaFoldDB" id="A0AAY4E7T3"/>
<evidence type="ECO:0000256" key="8">
    <source>
        <dbReference type="ARBA" id="ARBA00022777"/>
    </source>
</evidence>
<evidence type="ECO:0000256" key="4">
    <source>
        <dbReference type="ARBA" id="ARBA00022527"/>
    </source>
</evidence>
<evidence type="ECO:0000256" key="2">
    <source>
        <dbReference type="ARBA" id="ARBA00008874"/>
    </source>
</evidence>
<evidence type="ECO:0000259" key="14">
    <source>
        <dbReference type="PROSITE" id="PS50219"/>
    </source>
</evidence>
<evidence type="ECO:0000259" key="13">
    <source>
        <dbReference type="PROSITE" id="PS50011"/>
    </source>
</evidence>
<keyword evidence="5" id="KW-0597">Phosphoprotein</keyword>
<reference evidence="15 16" key="1">
    <citation type="submission" date="2020-06" db="EMBL/GenBank/DDBJ databases">
        <authorList>
            <consortium name="Wellcome Sanger Institute Data Sharing"/>
        </authorList>
    </citation>
    <scope>NUCLEOTIDE SEQUENCE [LARGE SCALE GENOMIC DNA]</scope>
</reference>
<dbReference type="InterPro" id="IPR001180">
    <property type="entry name" value="CNH_dom"/>
</dbReference>
<protein>
    <recommendedName>
        <fullName evidence="3">non-specific serine/threonine protein kinase</fullName>
        <ecNumber evidence="3">2.7.11.1</ecNumber>
    </recommendedName>
</protein>
<dbReference type="InterPro" id="IPR050629">
    <property type="entry name" value="STE20/SPS1-PAK"/>
</dbReference>
<dbReference type="EC" id="2.7.11.1" evidence="3"/>
<dbReference type="Pfam" id="PF00069">
    <property type="entry name" value="Pkinase"/>
    <property type="match status" value="1"/>
</dbReference>
<feature type="binding site" evidence="11 12">
    <location>
        <position position="45"/>
    </location>
    <ligand>
        <name>ATP</name>
        <dbReference type="ChEBI" id="CHEBI:30616"/>
    </ligand>
</feature>
<dbReference type="SMART" id="SM00036">
    <property type="entry name" value="CNH"/>
    <property type="match status" value="1"/>
</dbReference>
<evidence type="ECO:0000256" key="1">
    <source>
        <dbReference type="ARBA" id="ARBA00001946"/>
    </source>
</evidence>
<accession>A0AAY4E7T3</accession>
<comment type="cofactor">
    <cofactor evidence="1">
        <name>Mg(2+)</name>
        <dbReference type="ChEBI" id="CHEBI:18420"/>
    </cofactor>
</comment>
<dbReference type="PANTHER" id="PTHR48012">
    <property type="entry name" value="STERILE20-LIKE KINASE, ISOFORM B-RELATED"/>
    <property type="match status" value="1"/>
</dbReference>
<keyword evidence="7 11" id="KW-0547">Nucleotide-binding</keyword>
<evidence type="ECO:0000256" key="3">
    <source>
        <dbReference type="ARBA" id="ARBA00012513"/>
    </source>
</evidence>
<dbReference type="SMART" id="SM00220">
    <property type="entry name" value="S_TKc"/>
    <property type="match status" value="1"/>
</dbReference>
<evidence type="ECO:0000256" key="12">
    <source>
        <dbReference type="PROSITE-ProRule" id="PRU10141"/>
    </source>
</evidence>
<dbReference type="PIRSF" id="PIRSF038172">
    <property type="entry name" value="MAPKKKK"/>
    <property type="match status" value="1"/>
</dbReference>
<evidence type="ECO:0000256" key="11">
    <source>
        <dbReference type="PIRSR" id="PIRSR038172-2"/>
    </source>
</evidence>
<keyword evidence="8" id="KW-0418">Kinase</keyword>
<dbReference type="FunFam" id="1.10.510.10:FF:000031">
    <property type="entry name" value="Mitogen-activated protein kinase kinase kinase kinase"/>
    <property type="match status" value="1"/>
</dbReference>
<dbReference type="PROSITE" id="PS00107">
    <property type="entry name" value="PROTEIN_KINASE_ATP"/>
    <property type="match status" value="1"/>
</dbReference>
<organism evidence="15 16">
    <name type="scientific">Denticeps clupeoides</name>
    <name type="common">denticle herring</name>
    <dbReference type="NCBI Taxonomy" id="299321"/>
    <lineage>
        <taxon>Eukaryota</taxon>
        <taxon>Metazoa</taxon>
        <taxon>Chordata</taxon>
        <taxon>Craniata</taxon>
        <taxon>Vertebrata</taxon>
        <taxon>Euteleostomi</taxon>
        <taxon>Actinopterygii</taxon>
        <taxon>Neopterygii</taxon>
        <taxon>Teleostei</taxon>
        <taxon>Clupei</taxon>
        <taxon>Clupeiformes</taxon>
        <taxon>Denticipitoidei</taxon>
        <taxon>Denticipitidae</taxon>
        <taxon>Denticeps</taxon>
    </lineage>
</organism>
<keyword evidence="4" id="KW-0723">Serine/threonine-protein kinase</keyword>
<evidence type="ECO:0000313" key="16">
    <source>
        <dbReference type="Proteomes" id="UP000694580"/>
    </source>
</evidence>
<dbReference type="InterPro" id="IPR021160">
    <property type="entry name" value="MAPKKKK"/>
</dbReference>
<feature type="domain" description="CNH" evidence="14">
    <location>
        <begin position="372"/>
        <end position="683"/>
    </location>
</feature>
<dbReference type="Proteomes" id="UP000694580">
    <property type="component" value="Chromosome 8"/>
</dbReference>
<feature type="binding site" evidence="11">
    <location>
        <begin position="22"/>
        <end position="30"/>
    </location>
    <ligand>
        <name>ATP</name>
        <dbReference type="ChEBI" id="CHEBI:30616"/>
    </ligand>
</feature>
<evidence type="ECO:0000313" key="15">
    <source>
        <dbReference type="Ensembl" id="ENSDCDP00010053344.1"/>
    </source>
</evidence>
<reference evidence="15" key="2">
    <citation type="submission" date="2025-08" db="UniProtKB">
        <authorList>
            <consortium name="Ensembl"/>
        </authorList>
    </citation>
    <scope>IDENTIFICATION</scope>
</reference>
<dbReference type="Ensembl" id="ENSDCDT00010063846.1">
    <property type="protein sequence ID" value="ENSDCDP00010053344.1"/>
    <property type="gene ID" value="ENSDCDG00010030931.1"/>
</dbReference>
<feature type="active site" description="Proton acceptor" evidence="10">
    <location>
        <position position="136"/>
    </location>
</feature>
<dbReference type="PROSITE" id="PS50219">
    <property type="entry name" value="CNH"/>
    <property type="match status" value="1"/>
</dbReference>
<proteinExistence type="inferred from homology"/>
<keyword evidence="16" id="KW-1185">Reference proteome</keyword>
<evidence type="ECO:0000256" key="7">
    <source>
        <dbReference type="ARBA" id="ARBA00022741"/>
    </source>
</evidence>
<feature type="domain" description="Protein kinase" evidence="13">
    <location>
        <begin position="16"/>
        <end position="273"/>
    </location>
</feature>
<dbReference type="SUPFAM" id="SSF56112">
    <property type="entry name" value="Protein kinase-like (PK-like)"/>
    <property type="match status" value="1"/>
</dbReference>
<dbReference type="InterPro" id="IPR017441">
    <property type="entry name" value="Protein_kinase_ATP_BS"/>
</dbReference>
<reference evidence="15" key="3">
    <citation type="submission" date="2025-09" db="UniProtKB">
        <authorList>
            <consortium name="Ensembl"/>
        </authorList>
    </citation>
    <scope>IDENTIFICATION</scope>
</reference>
<evidence type="ECO:0000256" key="6">
    <source>
        <dbReference type="ARBA" id="ARBA00022679"/>
    </source>
</evidence>
<keyword evidence="6" id="KW-0808">Transferase</keyword>
<dbReference type="Pfam" id="PF00780">
    <property type="entry name" value="CNH"/>
    <property type="match status" value="1"/>
</dbReference>
<dbReference type="GO" id="GO:0005524">
    <property type="term" value="F:ATP binding"/>
    <property type="evidence" value="ECO:0007669"/>
    <property type="project" value="UniProtKB-UniRule"/>
</dbReference>
<dbReference type="GO" id="GO:0005737">
    <property type="term" value="C:cytoplasm"/>
    <property type="evidence" value="ECO:0007669"/>
    <property type="project" value="TreeGrafter"/>
</dbReference>
<dbReference type="InterPro" id="IPR011009">
    <property type="entry name" value="Kinase-like_dom_sf"/>
</dbReference>
<evidence type="ECO:0000256" key="10">
    <source>
        <dbReference type="PIRSR" id="PIRSR038172-1"/>
    </source>
</evidence>
<dbReference type="Gene3D" id="1.10.510.10">
    <property type="entry name" value="Transferase(Phosphotransferase) domain 1"/>
    <property type="match status" value="1"/>
</dbReference>
<dbReference type="GO" id="GO:0008349">
    <property type="term" value="F:MAP kinase kinase kinase kinase activity"/>
    <property type="evidence" value="ECO:0007669"/>
    <property type="project" value="InterPro"/>
</dbReference>
<dbReference type="PANTHER" id="PTHR48012:SF17">
    <property type="entry name" value="MITOGEN-ACTIVATED PROTEIN KINASE KINASE KINASE KINASE 3"/>
    <property type="match status" value="1"/>
</dbReference>
<dbReference type="InterPro" id="IPR000719">
    <property type="entry name" value="Prot_kinase_dom"/>
</dbReference>
<dbReference type="CDD" id="cd06613">
    <property type="entry name" value="STKc_MAP4K3_like"/>
    <property type="match status" value="1"/>
</dbReference>
<evidence type="ECO:0000256" key="9">
    <source>
        <dbReference type="ARBA" id="ARBA00022840"/>
    </source>
</evidence>
<dbReference type="PROSITE" id="PS50011">
    <property type="entry name" value="PROTEIN_KINASE_DOM"/>
    <property type="match status" value="1"/>
</dbReference>
<keyword evidence="9 11" id="KW-0067">ATP-binding</keyword>
<evidence type="ECO:0000256" key="5">
    <source>
        <dbReference type="ARBA" id="ARBA00022553"/>
    </source>
</evidence>